<dbReference type="Proteomes" id="UP000694886">
    <property type="component" value="Chromosome 4"/>
</dbReference>
<proteinExistence type="predicted"/>
<dbReference type="AlphaFoldDB" id="A0AB32W5F6"/>
<dbReference type="Gramene" id="Tc04v2_t005990.3">
    <property type="protein sequence ID" value="Tc04v2_p005990.3"/>
    <property type="gene ID" value="Tc04v2_g005990"/>
</dbReference>
<dbReference type="GeneID" id="18601424"/>
<organism evidence="1 2">
    <name type="scientific">Theobroma cacao</name>
    <name type="common">Cacao</name>
    <name type="synonym">Cocoa</name>
    <dbReference type="NCBI Taxonomy" id="3641"/>
    <lineage>
        <taxon>Eukaryota</taxon>
        <taxon>Viridiplantae</taxon>
        <taxon>Streptophyta</taxon>
        <taxon>Embryophyta</taxon>
        <taxon>Tracheophyta</taxon>
        <taxon>Spermatophyta</taxon>
        <taxon>Magnoliopsida</taxon>
        <taxon>eudicotyledons</taxon>
        <taxon>Gunneridae</taxon>
        <taxon>Pentapetalae</taxon>
        <taxon>rosids</taxon>
        <taxon>malvids</taxon>
        <taxon>Malvales</taxon>
        <taxon>Malvaceae</taxon>
        <taxon>Byttnerioideae</taxon>
        <taxon>Theobroma</taxon>
    </lineage>
</organism>
<reference evidence="2" key="2">
    <citation type="submission" date="2025-08" db="UniProtKB">
        <authorList>
            <consortium name="RefSeq"/>
        </authorList>
    </citation>
    <scope>IDENTIFICATION</scope>
</reference>
<name>A0AB32W5F6_THECC</name>
<protein>
    <submittedName>
        <fullName evidence="2">Uncharacterized protein LOC18601424 isoform X2</fullName>
    </submittedName>
</protein>
<evidence type="ECO:0000313" key="1">
    <source>
        <dbReference type="Proteomes" id="UP000694886"/>
    </source>
</evidence>
<accession>A0AB32W5F6</accession>
<sequence>MALAAVYGCFLVSHGKAKQRRKVPSPCDKIPCTFFAHLLHLLRHVFPNSSQGIGALSCASTQLYFVLLPVVLSRVGVPCF</sequence>
<dbReference type="RefSeq" id="XP_017974423.1">
    <property type="nucleotide sequence ID" value="XM_018118934.1"/>
</dbReference>
<reference evidence="1" key="1">
    <citation type="journal article" date="1997" name="Nucleic Acids Res.">
        <title>tRNAscan-SE: a program for improved detection of transfer RNA genes in genomic sequence.</title>
        <authorList>
            <person name="Lowe T.M."/>
            <person name="Eddy S.R."/>
        </authorList>
    </citation>
    <scope>NUCLEOTIDE SEQUENCE [LARGE SCALE GENOMIC DNA]</scope>
    <source>
        <strain evidence="1">r\B97-61/B2</strain>
    </source>
</reference>
<evidence type="ECO:0000313" key="2">
    <source>
        <dbReference type="RefSeq" id="XP_017974423.1"/>
    </source>
</evidence>
<gene>
    <name evidence="2" type="primary">LOC18601424</name>
</gene>